<proteinExistence type="predicted"/>
<dbReference type="CDD" id="cd02440">
    <property type="entry name" value="AdoMet_MTases"/>
    <property type="match status" value="1"/>
</dbReference>
<sequence>MASVLPMQDADNFSLTESVFDYEYSFFYLCIHFNGWLFLTLELVARYENGRRYHAYHAGEYPLPNDEKEQDRLDMQHHLYTLLYDGDIYRAPISNGIKYALDVGCGTGIWAIEFADKHPDTQVIATDLSAIQPGFVPENLQFEVDDAEDDWQFSHPFDYIHIGTLAGSIADWRRLLRQAYDNLTPGGWIEVIDFEAWASTDDDSLPPDSAYAQFQNLLADAARDFGKELNLAKKFRQMVEEVGFVNVVDDSRKAPLSPWPADPRLKTLGEYMRIVMSDSLEPYCLALFTRVLNWNNTMIQAQLAGVRQDLKNMNYHIHTTW</sequence>
<name>A0AAF0DEQ8_9EURO</name>
<evidence type="ECO:0000313" key="2">
    <source>
        <dbReference type="Proteomes" id="UP001219355"/>
    </source>
</evidence>
<dbReference type="Proteomes" id="UP001219355">
    <property type="component" value="Chromosome 2"/>
</dbReference>
<accession>A0AAF0DEQ8</accession>
<dbReference type="AlphaFoldDB" id="A0AAF0DEQ8"/>
<dbReference type="PANTHER" id="PTHR43591">
    <property type="entry name" value="METHYLTRANSFERASE"/>
    <property type="match status" value="1"/>
</dbReference>
<evidence type="ECO:0008006" key="3">
    <source>
        <dbReference type="Google" id="ProtNLM"/>
    </source>
</evidence>
<dbReference type="GO" id="GO:0008168">
    <property type="term" value="F:methyltransferase activity"/>
    <property type="evidence" value="ECO:0007669"/>
    <property type="project" value="TreeGrafter"/>
</dbReference>
<gene>
    <name evidence="1" type="ORF">PRK78_002659</name>
</gene>
<keyword evidence="2" id="KW-1185">Reference proteome</keyword>
<dbReference type="SUPFAM" id="SSF53335">
    <property type="entry name" value="S-adenosyl-L-methionine-dependent methyltransferases"/>
    <property type="match status" value="1"/>
</dbReference>
<dbReference type="Gene3D" id="3.40.50.150">
    <property type="entry name" value="Vaccinia Virus protein VP39"/>
    <property type="match status" value="1"/>
</dbReference>
<evidence type="ECO:0000313" key="1">
    <source>
        <dbReference type="EMBL" id="WEW57197.1"/>
    </source>
</evidence>
<dbReference type="EMBL" id="CP120628">
    <property type="protein sequence ID" value="WEW57197.1"/>
    <property type="molecule type" value="Genomic_DNA"/>
</dbReference>
<protein>
    <recommendedName>
        <fullName evidence="3">Methyltransferase</fullName>
    </recommendedName>
</protein>
<dbReference type="InterPro" id="IPR029063">
    <property type="entry name" value="SAM-dependent_MTases_sf"/>
</dbReference>
<reference evidence="1" key="1">
    <citation type="submission" date="2023-03" db="EMBL/GenBank/DDBJ databases">
        <title>Emydomyces testavorans Genome Sequence.</title>
        <authorList>
            <person name="Hoyer L."/>
        </authorList>
    </citation>
    <scope>NUCLEOTIDE SEQUENCE</scope>
    <source>
        <strain evidence="1">16-2883</strain>
    </source>
</reference>
<organism evidence="1 2">
    <name type="scientific">Emydomyces testavorans</name>
    <dbReference type="NCBI Taxonomy" id="2070801"/>
    <lineage>
        <taxon>Eukaryota</taxon>
        <taxon>Fungi</taxon>
        <taxon>Dikarya</taxon>
        <taxon>Ascomycota</taxon>
        <taxon>Pezizomycotina</taxon>
        <taxon>Eurotiomycetes</taxon>
        <taxon>Eurotiomycetidae</taxon>
        <taxon>Onygenales</taxon>
        <taxon>Nannizziopsiaceae</taxon>
        <taxon>Emydomyces</taxon>
    </lineage>
</organism>
<dbReference type="Pfam" id="PF13489">
    <property type="entry name" value="Methyltransf_23"/>
    <property type="match status" value="1"/>
</dbReference>
<dbReference type="PANTHER" id="PTHR43591:SF24">
    <property type="entry name" value="2-METHOXY-6-POLYPRENYL-1,4-BENZOQUINOL METHYLASE, MITOCHONDRIAL"/>
    <property type="match status" value="1"/>
</dbReference>